<feature type="transmembrane region" description="Helical" evidence="8">
    <location>
        <begin position="501"/>
        <end position="523"/>
    </location>
</feature>
<dbReference type="InterPro" id="IPR011701">
    <property type="entry name" value="MFS"/>
</dbReference>
<dbReference type="Gene3D" id="1.20.1250.20">
    <property type="entry name" value="MFS general substrate transporter like domains"/>
    <property type="match status" value="2"/>
</dbReference>
<feature type="transmembrane region" description="Helical" evidence="8">
    <location>
        <begin position="54"/>
        <end position="74"/>
    </location>
</feature>
<keyword evidence="4 8" id="KW-0812">Transmembrane</keyword>
<feature type="transmembrane region" description="Helical" evidence="8">
    <location>
        <begin position="439"/>
        <end position="462"/>
    </location>
</feature>
<dbReference type="SUPFAM" id="SSF103473">
    <property type="entry name" value="MFS general substrate transporter"/>
    <property type="match status" value="1"/>
</dbReference>
<feature type="transmembrane region" description="Helical" evidence="8">
    <location>
        <begin position="529"/>
        <end position="551"/>
    </location>
</feature>
<dbReference type="InterPro" id="IPR036259">
    <property type="entry name" value="MFS_trans_sf"/>
</dbReference>
<evidence type="ECO:0000256" key="2">
    <source>
        <dbReference type="ARBA" id="ARBA00006595"/>
    </source>
</evidence>
<proteinExistence type="inferred from homology"/>
<evidence type="ECO:0000256" key="8">
    <source>
        <dbReference type="SAM" id="Phobius"/>
    </source>
</evidence>
<protein>
    <submittedName>
        <fullName evidence="9">Transporter, major facilitator family protein</fullName>
    </submittedName>
</protein>
<evidence type="ECO:0000256" key="1">
    <source>
        <dbReference type="ARBA" id="ARBA00004141"/>
    </source>
</evidence>
<reference evidence="9 10" key="1">
    <citation type="journal article" date="2020" name="bioRxiv">
        <title>Metabolic contributions of an alphaproteobacterial endosymbiont in the apicomplexan Cardiosporidium cionae.</title>
        <authorList>
            <person name="Hunter E.S."/>
            <person name="Paight C.J."/>
            <person name="Lane C.E."/>
        </authorList>
    </citation>
    <scope>NUCLEOTIDE SEQUENCE [LARGE SCALE GENOMIC DNA]</scope>
    <source>
        <strain evidence="9">ESH_2018</strain>
    </source>
</reference>
<feature type="transmembrane region" description="Helical" evidence="8">
    <location>
        <begin position="376"/>
        <end position="394"/>
    </location>
</feature>
<keyword evidence="7 8" id="KW-0472">Membrane</keyword>
<feature type="transmembrane region" description="Helical" evidence="8">
    <location>
        <begin position="468"/>
        <end position="489"/>
    </location>
</feature>
<feature type="transmembrane region" description="Helical" evidence="8">
    <location>
        <begin position="143"/>
        <end position="162"/>
    </location>
</feature>
<comment type="caution">
    <text evidence="9">The sequence shown here is derived from an EMBL/GenBank/DDBJ whole genome shotgun (WGS) entry which is preliminary data.</text>
</comment>
<feature type="transmembrane region" description="Helical" evidence="8">
    <location>
        <begin position="236"/>
        <end position="256"/>
    </location>
</feature>
<name>A0ABQ7J813_9APIC</name>
<evidence type="ECO:0000256" key="4">
    <source>
        <dbReference type="ARBA" id="ARBA00022692"/>
    </source>
</evidence>
<dbReference type="EMBL" id="JADAQX010000468">
    <property type="protein sequence ID" value="KAF8820133.1"/>
    <property type="molecule type" value="Genomic_DNA"/>
</dbReference>
<keyword evidence="3" id="KW-0813">Transport</keyword>
<gene>
    <name evidence="9" type="ORF">IE077_003523</name>
</gene>
<evidence type="ECO:0000256" key="5">
    <source>
        <dbReference type="ARBA" id="ARBA00022970"/>
    </source>
</evidence>
<keyword evidence="10" id="KW-1185">Reference proteome</keyword>
<comment type="subcellular location">
    <subcellularLocation>
        <location evidence="1">Membrane</location>
        <topology evidence="1">Multi-pass membrane protein</topology>
    </subcellularLocation>
</comment>
<accession>A0ABQ7J813</accession>
<evidence type="ECO:0000313" key="9">
    <source>
        <dbReference type="EMBL" id="KAF8820133.1"/>
    </source>
</evidence>
<feature type="transmembrane region" description="Helical" evidence="8">
    <location>
        <begin position="117"/>
        <end position="136"/>
    </location>
</feature>
<dbReference type="Pfam" id="PF07690">
    <property type="entry name" value="MFS_1"/>
    <property type="match status" value="1"/>
</dbReference>
<sequence length="574" mass="63530">MGKHSVIEPEGVDSSTPRVVDMLSTLNAESQMEASKRSFLSFFAFKDFSHLNRFVILAFYCVAVFFTGCTHWGWDGLQGMLYKSGAYSWQCSASETSRFGNTDYIDCDSRKSTINNLYTVAVASQFAFSFCAGTIIDWAGPKICALLGQFFMLLGWIILAVSSRQFPLYYAGIVLIGMAADTAYFPLLNLSNLFPKRESLILGILGSIRSTSFSIPVFMRMIFANDSFGPQDFWKIVAGYIAIGLVPPIIMTILIIPMQAFSNNRVLDSKNIKIVAQKTAELLQPNPEIIVTSPSEGKETRRRSLRSSQLLSAEVSHLESAEGLAGDTIQNHRRVSRASVLQSGRPVAPSFYVVKDGETAKIYGESTSELIPFKKCLFSLSYVLVILIFCLNLFRAEFFTKSHKDQLKAHNGDVYFLFSICNILSFVPGPIFGAICDRFGVLTAINIMNVSGVGMYAFLMFNHVVSKGIAVLFLMIYISFVLSSLYCYINSCFPVYHFGKLTGIASFIGGMFTLISIPVYSLATSSSTNFLYIDAVMLVCGGIAFLLLLWLHFIKPRSSKVDVDSSKKGVEIVT</sequence>
<evidence type="ECO:0000256" key="3">
    <source>
        <dbReference type="ARBA" id="ARBA00022448"/>
    </source>
</evidence>
<feature type="transmembrane region" description="Helical" evidence="8">
    <location>
        <begin position="200"/>
        <end position="224"/>
    </location>
</feature>
<dbReference type="PANTHER" id="PTHR20772">
    <property type="entry name" value="PROTEIN FMP42"/>
    <property type="match status" value="1"/>
</dbReference>
<feature type="transmembrane region" description="Helical" evidence="8">
    <location>
        <begin position="414"/>
        <end position="432"/>
    </location>
</feature>
<organism evidence="9 10">
    <name type="scientific">Cardiosporidium cionae</name>
    <dbReference type="NCBI Taxonomy" id="476202"/>
    <lineage>
        <taxon>Eukaryota</taxon>
        <taxon>Sar</taxon>
        <taxon>Alveolata</taxon>
        <taxon>Apicomplexa</taxon>
        <taxon>Aconoidasida</taxon>
        <taxon>Nephromycida</taxon>
        <taxon>Cardiosporidium</taxon>
    </lineage>
</organism>
<evidence type="ECO:0000313" key="10">
    <source>
        <dbReference type="Proteomes" id="UP000823046"/>
    </source>
</evidence>
<keyword evidence="6 8" id="KW-1133">Transmembrane helix</keyword>
<keyword evidence="5" id="KW-0029">Amino-acid transport</keyword>
<evidence type="ECO:0000256" key="6">
    <source>
        <dbReference type="ARBA" id="ARBA00022989"/>
    </source>
</evidence>
<dbReference type="PANTHER" id="PTHR20772:SF2">
    <property type="entry name" value="PROTEIN FMP42"/>
    <property type="match status" value="1"/>
</dbReference>
<dbReference type="InterPro" id="IPR052599">
    <property type="entry name" value="SLC43A_AATransporter"/>
</dbReference>
<feature type="transmembrane region" description="Helical" evidence="8">
    <location>
        <begin position="168"/>
        <end position="188"/>
    </location>
</feature>
<comment type="similarity">
    <text evidence="2">Belongs to the SLC43A transporter (TC 2.A.1.44) family.</text>
</comment>
<evidence type="ECO:0000256" key="7">
    <source>
        <dbReference type="ARBA" id="ARBA00023136"/>
    </source>
</evidence>
<dbReference type="Proteomes" id="UP000823046">
    <property type="component" value="Unassembled WGS sequence"/>
</dbReference>